<dbReference type="InterPro" id="IPR013083">
    <property type="entry name" value="Znf_RING/FYVE/PHD"/>
</dbReference>
<comment type="function">
    <text evidence="2">Functions as an E3 ubiquitin ligase.</text>
</comment>
<organism evidence="11 12">
    <name type="scientific">Hibiscus sabdariffa</name>
    <name type="common">roselle</name>
    <dbReference type="NCBI Taxonomy" id="183260"/>
    <lineage>
        <taxon>Eukaryota</taxon>
        <taxon>Viridiplantae</taxon>
        <taxon>Streptophyta</taxon>
        <taxon>Embryophyta</taxon>
        <taxon>Tracheophyta</taxon>
        <taxon>Spermatophyta</taxon>
        <taxon>Magnoliopsida</taxon>
        <taxon>eudicotyledons</taxon>
        <taxon>Gunneridae</taxon>
        <taxon>Pentapetalae</taxon>
        <taxon>rosids</taxon>
        <taxon>malvids</taxon>
        <taxon>Malvales</taxon>
        <taxon>Malvaceae</taxon>
        <taxon>Malvoideae</taxon>
        <taxon>Hibiscus</taxon>
    </lineage>
</organism>
<dbReference type="InterPro" id="IPR011009">
    <property type="entry name" value="Kinase-like_dom_sf"/>
</dbReference>
<evidence type="ECO:0000259" key="9">
    <source>
        <dbReference type="PROSITE" id="PS50011"/>
    </source>
</evidence>
<feature type="domain" description="Protein kinase" evidence="9">
    <location>
        <begin position="514"/>
        <end position="781"/>
    </location>
</feature>
<dbReference type="PANTHER" id="PTHR45647:SF22">
    <property type="entry name" value="U-BOX DOMAIN-CONTAINING PROTEIN 32"/>
    <property type="match status" value="1"/>
</dbReference>
<gene>
    <name evidence="11" type="ORF">V6N11_011792</name>
</gene>
<evidence type="ECO:0000256" key="1">
    <source>
        <dbReference type="ARBA" id="ARBA00000900"/>
    </source>
</evidence>
<evidence type="ECO:0000256" key="4">
    <source>
        <dbReference type="ARBA" id="ARBA00012483"/>
    </source>
</evidence>
<feature type="region of interest" description="Disordered" evidence="8">
    <location>
        <begin position="231"/>
        <end position="274"/>
    </location>
</feature>
<protein>
    <recommendedName>
        <fullName evidence="4">RING-type E3 ubiquitin transferase</fullName>
        <ecNumber evidence="4">2.3.2.27</ecNumber>
    </recommendedName>
</protein>
<evidence type="ECO:0000256" key="3">
    <source>
        <dbReference type="ARBA" id="ARBA00004906"/>
    </source>
</evidence>
<dbReference type="InterPro" id="IPR001245">
    <property type="entry name" value="Ser-Thr/Tyr_kinase_cat_dom"/>
</dbReference>
<evidence type="ECO:0000313" key="11">
    <source>
        <dbReference type="EMBL" id="KAK9021824.1"/>
    </source>
</evidence>
<comment type="pathway">
    <text evidence="3">Protein modification; protein ubiquitination.</text>
</comment>
<comment type="caution">
    <text evidence="11">The sequence shown here is derived from an EMBL/GenBank/DDBJ whole genome shotgun (WGS) entry which is preliminary data.</text>
</comment>
<dbReference type="CDD" id="cd01989">
    <property type="entry name" value="USP_STK_Ubox_N"/>
    <property type="match status" value="1"/>
</dbReference>
<dbReference type="Gene3D" id="3.30.40.10">
    <property type="entry name" value="Zinc/RING finger domain, C3HC4 (zinc finger)"/>
    <property type="match status" value="1"/>
</dbReference>
<dbReference type="SMART" id="SM00504">
    <property type="entry name" value="Ubox"/>
    <property type="match status" value="1"/>
</dbReference>
<keyword evidence="12" id="KW-1185">Reference proteome</keyword>
<evidence type="ECO:0000256" key="7">
    <source>
        <dbReference type="SAM" id="Coils"/>
    </source>
</evidence>
<keyword evidence="7" id="KW-0175">Coiled coil</keyword>
<sequence length="1104" mass="124140">MGSLVGEVEGEREYGAEEVVFVAVGSDVEKSKTALNWAVDNFPGKKICVLHVHRPTLVLALTDGKRGRGKLKQHAVESFQKLERQKLRECLDEYLLILDHSGVQADAVWIEMDSVEKGITEIIARENIRWLVMGAAADRYYSMKLVELKSKKAIFVRQNAPVSCHIWFVCKGCLIYTRVGRNEGSGRAVATPMPPPDSHLGIEQSEILLSESVLRKRLLELEVETDVVRGNLRPTSMGSEDPNLCGNGVGRKEGSSRETTTQSPPPDSPVSTAQSEILLSESVLRKRLQELKEDIDVVGGNLRSSSWRFEHPNSSSYGLVDTDRSTLLQMDEEEHQGQASNETDEQVEVSTIDDRNLKQEAFAETVKRRKAENDAMEAISKAEALESLYMKEMSKRKEMEEFLEREKQEAQRMKDQLDEFFKELQRVKDQRVILESQIVESCCMAEQLEDKMFSAVELLISFKKQRDDMRIEHGNAMKVLKKLRKLANGGDASFPGTQILEFSFMEINNATRNFDPSWKIGEGRYGSVYKGLLRHLNVSIKMLPSYGSQSLLEFENEVEILCRVRHPNLVTIIGTCSESRSVVFEYLRNGSLEERLACKNKTPPLPWQTRIRIASEICSALIFLHSNKPCIPHGNLKPSKVLLDSNFVSKIIDSGIYRLIPRGENTDISASSRTKSNPKVASVYTDPVYLENREVTRESDVYSFGMILLRLLTGRPASGILKDVECALETENFNTVLDWTAGKWPLEDAQLLAQLALRCCDMQPLNRPDMSEIWSLLGPVRDSCVNSAPCLEAKELRRAPSHFVCPVFQDVMKDPLIAADGFTYEADAIRGWQFKSGSNNIESCFSSPVHLPGRIILPNINSYGSCRPTFDHWNGSEVYTLLILSVLEHFTESLGRRTLGFGATGKGRKIWSQKPKAENEVNQNKNNELLIGSISVTLENYSRRGGNGPAEAPDRSLPECRIPKNNVQDKSSKLDPVQSVTNRPTIKFWRPVNRRESKSSQPCCSRSSLSLVQPGNLRFDSRAAEAILAQRWKEAIAGEHVTLVLSPNLDPTGCSEIENCSSEKLMVKERAFKASTTRPVQGRFRWMPEKGAKIKYIPKQRSAT</sequence>
<feature type="region of interest" description="Disordered" evidence="8">
    <location>
        <begin position="331"/>
        <end position="350"/>
    </location>
</feature>
<reference evidence="11 12" key="1">
    <citation type="journal article" date="2024" name="G3 (Bethesda)">
        <title>Genome assembly of Hibiscus sabdariffa L. provides insights into metabolisms of medicinal natural products.</title>
        <authorList>
            <person name="Kim T."/>
        </authorList>
    </citation>
    <scope>NUCLEOTIDE SEQUENCE [LARGE SCALE GENOMIC DNA]</scope>
    <source>
        <strain evidence="11">TK-2024</strain>
        <tissue evidence="11">Old leaves</tissue>
    </source>
</reference>
<dbReference type="InterPro" id="IPR003613">
    <property type="entry name" value="Ubox_domain"/>
</dbReference>
<dbReference type="PROSITE" id="PS50011">
    <property type="entry name" value="PROTEIN_KINASE_DOM"/>
    <property type="match status" value="1"/>
</dbReference>
<name>A0ABR2S9I9_9ROSI</name>
<dbReference type="Pfam" id="PF07714">
    <property type="entry name" value="PK_Tyr_Ser-Thr"/>
    <property type="match status" value="1"/>
</dbReference>
<dbReference type="EC" id="2.3.2.27" evidence="4"/>
<dbReference type="SUPFAM" id="SSF56112">
    <property type="entry name" value="Protein kinase-like (PK-like)"/>
    <property type="match status" value="1"/>
</dbReference>
<dbReference type="SUPFAM" id="SSF57850">
    <property type="entry name" value="RING/U-box"/>
    <property type="match status" value="1"/>
</dbReference>
<dbReference type="InterPro" id="IPR051348">
    <property type="entry name" value="U-box_ubiquitin_ligases"/>
</dbReference>
<comment type="catalytic activity">
    <reaction evidence="1">
        <text>S-ubiquitinyl-[E2 ubiquitin-conjugating enzyme]-L-cysteine + [acceptor protein]-L-lysine = [E2 ubiquitin-conjugating enzyme]-L-cysteine + N(6)-ubiquitinyl-[acceptor protein]-L-lysine.</text>
        <dbReference type="EC" id="2.3.2.27"/>
    </reaction>
</comment>
<dbReference type="SUPFAM" id="SSF52402">
    <property type="entry name" value="Adenine nucleotide alpha hydrolases-like"/>
    <property type="match status" value="1"/>
</dbReference>
<dbReference type="InterPro" id="IPR000719">
    <property type="entry name" value="Prot_kinase_dom"/>
</dbReference>
<feature type="coiled-coil region" evidence="7">
    <location>
        <begin position="368"/>
        <end position="437"/>
    </location>
</feature>
<proteinExistence type="predicted"/>
<dbReference type="InterPro" id="IPR014729">
    <property type="entry name" value="Rossmann-like_a/b/a_fold"/>
</dbReference>
<dbReference type="Proteomes" id="UP001396334">
    <property type="component" value="Unassembled WGS sequence"/>
</dbReference>
<dbReference type="PROSITE" id="PS51698">
    <property type="entry name" value="U_BOX"/>
    <property type="match status" value="1"/>
</dbReference>
<dbReference type="Gene3D" id="3.40.50.620">
    <property type="entry name" value="HUPs"/>
    <property type="match status" value="1"/>
</dbReference>
<keyword evidence="5" id="KW-0808">Transferase</keyword>
<evidence type="ECO:0000256" key="2">
    <source>
        <dbReference type="ARBA" id="ARBA00003861"/>
    </source>
</evidence>
<evidence type="ECO:0000259" key="10">
    <source>
        <dbReference type="PROSITE" id="PS51698"/>
    </source>
</evidence>
<dbReference type="Gene3D" id="3.30.200.20">
    <property type="entry name" value="Phosphorylase Kinase, domain 1"/>
    <property type="match status" value="1"/>
</dbReference>
<keyword evidence="6" id="KW-0833">Ubl conjugation pathway</keyword>
<accession>A0ABR2S9I9</accession>
<evidence type="ECO:0000256" key="5">
    <source>
        <dbReference type="ARBA" id="ARBA00022679"/>
    </source>
</evidence>
<evidence type="ECO:0000313" key="12">
    <source>
        <dbReference type="Proteomes" id="UP001396334"/>
    </source>
</evidence>
<dbReference type="PANTHER" id="PTHR45647">
    <property type="entry name" value="OS02G0152300 PROTEIN"/>
    <property type="match status" value="1"/>
</dbReference>
<feature type="domain" description="U-box" evidence="10">
    <location>
        <begin position="798"/>
        <end position="876"/>
    </location>
</feature>
<dbReference type="Gene3D" id="1.10.510.10">
    <property type="entry name" value="Transferase(Phosphotransferase) domain 1"/>
    <property type="match status" value="1"/>
</dbReference>
<evidence type="ECO:0000256" key="8">
    <source>
        <dbReference type="SAM" id="MobiDB-lite"/>
    </source>
</evidence>
<evidence type="ECO:0000256" key="6">
    <source>
        <dbReference type="ARBA" id="ARBA00022786"/>
    </source>
</evidence>
<dbReference type="EMBL" id="JBBPBN010000016">
    <property type="protein sequence ID" value="KAK9021824.1"/>
    <property type="molecule type" value="Genomic_DNA"/>
</dbReference>